<evidence type="ECO:0000256" key="2">
    <source>
        <dbReference type="ARBA" id="ARBA00010983"/>
    </source>
</evidence>
<dbReference type="PANTHER" id="PTHR11073:SF1">
    <property type="entry name" value="CALNEXIN 14D-RELATED"/>
    <property type="match status" value="1"/>
</dbReference>
<evidence type="ECO:0000256" key="1">
    <source>
        <dbReference type="ARBA" id="ARBA00004115"/>
    </source>
</evidence>
<feature type="compositionally biased region" description="Polar residues" evidence="9">
    <location>
        <begin position="398"/>
        <end position="410"/>
    </location>
</feature>
<evidence type="ECO:0000256" key="9">
    <source>
        <dbReference type="SAM" id="MobiDB-lite"/>
    </source>
</evidence>
<dbReference type="GO" id="GO:0005789">
    <property type="term" value="C:endoplasmic reticulum membrane"/>
    <property type="evidence" value="ECO:0007669"/>
    <property type="project" value="UniProtKB-SubCell"/>
</dbReference>
<protein>
    <recommendedName>
        <fullName evidence="11">Nitrogen regulatory protein areA GATA-like domain-containing protein</fullName>
    </recommendedName>
</protein>
<comment type="subcellular location">
    <subcellularLocation>
        <location evidence="1">Endoplasmic reticulum membrane</location>
        <topology evidence="1">Single-pass type I membrane protein</topology>
    </subcellularLocation>
</comment>
<feature type="compositionally biased region" description="Low complexity" evidence="9">
    <location>
        <begin position="41"/>
        <end position="67"/>
    </location>
</feature>
<gene>
    <name evidence="12" type="ORF">GRF29_77g120867</name>
</gene>
<dbReference type="PROSITE" id="PS00803">
    <property type="entry name" value="CALRETICULIN_1"/>
    <property type="match status" value="1"/>
</dbReference>
<keyword evidence="8" id="KW-1015">Disulfide bond</keyword>
<evidence type="ECO:0000256" key="7">
    <source>
        <dbReference type="ARBA" id="ARBA00023186"/>
    </source>
</evidence>
<dbReference type="GO" id="GO:0051082">
    <property type="term" value="F:unfolded protein binding"/>
    <property type="evidence" value="ECO:0007669"/>
    <property type="project" value="InterPro"/>
</dbReference>
<dbReference type="Proteomes" id="UP001280581">
    <property type="component" value="Unassembled WGS sequence"/>
</dbReference>
<evidence type="ECO:0000256" key="6">
    <source>
        <dbReference type="ARBA" id="ARBA00023136"/>
    </source>
</evidence>
<evidence type="ECO:0000313" key="12">
    <source>
        <dbReference type="EMBL" id="KAK3208267.1"/>
    </source>
</evidence>
<sequence length="1103" mass="122604">MAPPVDIAPLRSSPSHASFFDSSQAAPFSLRRSQCSFSDLTDLRSSSLSSSRTSSVQSTSASSFSLDLKSEDESTSSDDEDDGGLAFPAYGHADKSKHFLGDPPSSPLLTTDVPDPSPAPSEAPVTPSDHIHVSEDDTNLRPEPSQHVDYLSYDWKEEDIWSSWRHIVEHRSVYGERSRLENASWRQWAKLQYRLRTVSPESLNWLKESDVTWLYGPLQPSTNRHVTQHASEPVSRLSKSNSFIVKKPILKKRSMSEVMLQKSISTSSLVSQAAAAVQAQQATTTLINFDGRRRRPFVGRSTASDFTLLPTRTISRDTADYLSSQSTSGLMTPDQGERKHIRFDEKVEQCIAVECKGVDEDEEEDFNHNPWAKYRDDDSSSDEGVVMMKRSRRKRPLSRTSSKTSISGENKTIAKLEPTTLKYRTDSPDVTEPHTTHSLGYLRSTRLSPSPSQETLRPSHPSSNFLLPEDDEDEDDFTFNHEVQRPKTPTPSDPYSIPPDDHYGVSLGSSSSGLRRTASGMFMPFEDVDEDEDPQAPGIIVGATVLAAAFVRAEEASGAEAEASTATSAVAKSTFTPTSIKAPFYEQFTDDWETRWKVSHAKKDDKSTEEEWAYVGTWSVEEPRVLKGIEGDKGLVLKDKAAHHAISAKFPKKIDNKDNTLVVQYEVKLQDGLECGGAYMKLLQDNKALHAEEFANSSPYVIMFGPDKCGATNKVHFIFRHKNPKTGEYEEKHLKNPPMARIVKTTSLYTLIVKPDNSFEIKIDGESIRNGTLLEDFSPSVNPEKEIDDAEDKKPEDWVDEARIADPEASKPEDWDEEAPFEIVDEEATKPEDWLEDEPSVIPDPEAEKPEDWDDEEDGDWIAPTVGNPKCEEVSGCGKWEPPMKKNPEYKGKWTAPFIDNPAYKGVWAPRKIANPDYFEDKTPANFEPIGAIGFEIWTMQNDILFDNIYIGHSIEDAEKLKKATFDIKIEAEKAEEAASKPKEPEARKSPSDLVFKDDPVLYVKEKVNLFIELVQRDPIDAIKFVPEVAGGLGVIVVTILAIIVSALFGSGAAPSKEQVKAKADQAKKAAVDAKDKAKEAVATGAEKAQAEVNKRSTRSGGS</sequence>
<dbReference type="GO" id="GO:0006457">
    <property type="term" value="P:protein folding"/>
    <property type="evidence" value="ECO:0007669"/>
    <property type="project" value="InterPro"/>
</dbReference>
<keyword evidence="13" id="KW-1185">Reference proteome</keyword>
<evidence type="ECO:0000256" key="4">
    <source>
        <dbReference type="ARBA" id="ARBA00022824"/>
    </source>
</evidence>
<feature type="region of interest" description="Disordered" evidence="9">
    <location>
        <begin position="823"/>
        <end position="857"/>
    </location>
</feature>
<dbReference type="SUPFAM" id="SSF63887">
    <property type="entry name" value="P-domain of calnexin/calreticulin"/>
    <property type="match status" value="1"/>
</dbReference>
<comment type="similarity">
    <text evidence="2">Belongs to the calreticulin family.</text>
</comment>
<dbReference type="InterPro" id="IPR001580">
    <property type="entry name" value="Calret/calnex"/>
</dbReference>
<keyword evidence="5 10" id="KW-1133">Transmembrane helix</keyword>
<dbReference type="InterPro" id="IPR009033">
    <property type="entry name" value="Calreticulin/calnexin_P_dom_sf"/>
</dbReference>
<dbReference type="PANTHER" id="PTHR11073">
    <property type="entry name" value="CALRETICULIN AND CALNEXIN"/>
    <property type="match status" value="1"/>
</dbReference>
<keyword evidence="3 10" id="KW-0812">Transmembrane</keyword>
<feature type="compositionally biased region" description="Polar residues" evidence="9">
    <location>
        <begin position="445"/>
        <end position="465"/>
    </location>
</feature>
<feature type="compositionally biased region" description="Basic and acidic residues" evidence="9">
    <location>
        <begin position="129"/>
        <end position="145"/>
    </location>
</feature>
<reference evidence="12 13" key="1">
    <citation type="submission" date="2021-02" db="EMBL/GenBank/DDBJ databases">
        <title>Genome assembly of Pseudopithomyces chartarum.</title>
        <authorList>
            <person name="Jauregui R."/>
            <person name="Singh J."/>
            <person name="Voisey C."/>
        </authorList>
    </citation>
    <scope>NUCLEOTIDE SEQUENCE [LARGE SCALE GENOMIC DNA]</scope>
    <source>
        <strain evidence="12 13">AGR01</strain>
    </source>
</reference>
<keyword evidence="7" id="KW-0143">Chaperone</keyword>
<accession>A0AAN6RIB2</accession>
<feature type="region of interest" description="Disordered" evidence="9">
    <location>
        <begin position="41"/>
        <end position="145"/>
    </location>
</feature>
<feature type="region of interest" description="Disordered" evidence="9">
    <location>
        <begin position="773"/>
        <end position="799"/>
    </location>
</feature>
<evidence type="ECO:0000256" key="8">
    <source>
        <dbReference type="PIRSR" id="PIRSR601580-3"/>
    </source>
</evidence>
<keyword evidence="4" id="KW-0256">Endoplasmic reticulum</keyword>
<dbReference type="Pfam" id="PF08550">
    <property type="entry name" value="GATA_AreA"/>
    <property type="match status" value="1"/>
</dbReference>
<feature type="domain" description="Nitrogen regulatory protein areA GATA-like" evidence="11">
    <location>
        <begin position="163"/>
        <end position="190"/>
    </location>
</feature>
<dbReference type="PRINTS" id="PR00626">
    <property type="entry name" value="CALRETICULIN"/>
</dbReference>
<feature type="compositionally biased region" description="Acidic residues" evidence="9">
    <location>
        <begin position="73"/>
        <end position="83"/>
    </location>
</feature>
<feature type="region of interest" description="Disordered" evidence="9">
    <location>
        <begin position="361"/>
        <end position="474"/>
    </location>
</feature>
<dbReference type="EMBL" id="WVTA01000007">
    <property type="protein sequence ID" value="KAK3208267.1"/>
    <property type="molecule type" value="Genomic_DNA"/>
</dbReference>
<evidence type="ECO:0000313" key="13">
    <source>
        <dbReference type="Proteomes" id="UP001280581"/>
    </source>
</evidence>
<feature type="disulfide bond" evidence="8">
    <location>
        <begin position="675"/>
        <end position="709"/>
    </location>
</feature>
<feature type="compositionally biased region" description="Basic and acidic residues" evidence="9">
    <location>
        <begin position="423"/>
        <end position="435"/>
    </location>
</feature>
<keyword evidence="6 10" id="KW-0472">Membrane</keyword>
<dbReference type="InterPro" id="IPR013320">
    <property type="entry name" value="ConA-like_dom_sf"/>
</dbReference>
<dbReference type="InterPro" id="IPR018124">
    <property type="entry name" value="Calret/calnex_CS"/>
</dbReference>
<comment type="caution">
    <text evidence="12">The sequence shown here is derived from an EMBL/GenBank/DDBJ whole genome shotgun (WGS) entry which is preliminary data.</text>
</comment>
<organism evidence="12 13">
    <name type="scientific">Pseudopithomyces chartarum</name>
    <dbReference type="NCBI Taxonomy" id="1892770"/>
    <lineage>
        <taxon>Eukaryota</taxon>
        <taxon>Fungi</taxon>
        <taxon>Dikarya</taxon>
        <taxon>Ascomycota</taxon>
        <taxon>Pezizomycotina</taxon>
        <taxon>Dothideomycetes</taxon>
        <taxon>Pleosporomycetidae</taxon>
        <taxon>Pleosporales</taxon>
        <taxon>Massarineae</taxon>
        <taxon>Didymosphaeriaceae</taxon>
        <taxon>Pseudopithomyces</taxon>
    </lineage>
</organism>
<evidence type="ECO:0000256" key="3">
    <source>
        <dbReference type="ARBA" id="ARBA00022692"/>
    </source>
</evidence>
<dbReference type="PROSITE" id="PS00805">
    <property type="entry name" value="CALRETICULIN_REPEAT"/>
    <property type="match status" value="1"/>
</dbReference>
<dbReference type="FunFam" id="2.60.120.200:FF:000011">
    <property type="entry name" value="Probable calnexin"/>
    <property type="match status" value="1"/>
</dbReference>
<dbReference type="GO" id="GO:0005509">
    <property type="term" value="F:calcium ion binding"/>
    <property type="evidence" value="ECO:0007669"/>
    <property type="project" value="InterPro"/>
</dbReference>
<dbReference type="Gene3D" id="2.10.250.10">
    <property type="entry name" value="Calreticulin/calnexin, P domain"/>
    <property type="match status" value="1"/>
</dbReference>
<dbReference type="Pfam" id="PF00262">
    <property type="entry name" value="Calreticulin"/>
    <property type="match status" value="1"/>
</dbReference>
<proteinExistence type="inferred from homology"/>
<dbReference type="SUPFAM" id="SSF49899">
    <property type="entry name" value="Concanavalin A-like lectins/glucanases"/>
    <property type="match status" value="2"/>
</dbReference>
<evidence type="ECO:0000256" key="5">
    <source>
        <dbReference type="ARBA" id="ARBA00022989"/>
    </source>
</evidence>
<dbReference type="PROSITE" id="PS00804">
    <property type="entry name" value="CALRETICULIN_2"/>
    <property type="match status" value="1"/>
</dbReference>
<feature type="transmembrane region" description="Helical" evidence="10">
    <location>
        <begin position="1029"/>
        <end position="1049"/>
    </location>
</feature>
<dbReference type="AlphaFoldDB" id="A0AAN6RIB2"/>
<dbReference type="Gene3D" id="2.60.120.200">
    <property type="match status" value="1"/>
</dbReference>
<feature type="region of interest" description="Disordered" evidence="9">
    <location>
        <begin position="1083"/>
        <end position="1103"/>
    </location>
</feature>
<evidence type="ECO:0000259" key="11">
    <source>
        <dbReference type="Pfam" id="PF08550"/>
    </source>
</evidence>
<dbReference type="GO" id="GO:0036503">
    <property type="term" value="P:ERAD pathway"/>
    <property type="evidence" value="ECO:0007669"/>
    <property type="project" value="TreeGrafter"/>
</dbReference>
<dbReference type="FunFam" id="2.10.250.10:FF:000001">
    <property type="entry name" value="Calnexin homolog"/>
    <property type="match status" value="1"/>
</dbReference>
<evidence type="ECO:0000256" key="10">
    <source>
        <dbReference type="SAM" id="Phobius"/>
    </source>
</evidence>
<dbReference type="InterPro" id="IPR013860">
    <property type="entry name" value="AreA_GATA"/>
</dbReference>
<name>A0AAN6RIB2_9PLEO</name>